<dbReference type="PANTHER" id="PTHR16515">
    <property type="entry name" value="PR DOMAIN ZINC FINGER PROTEIN"/>
    <property type="match status" value="1"/>
</dbReference>
<keyword evidence="3" id="KW-0677">Repeat</keyword>
<reference evidence="9 10" key="1">
    <citation type="journal article" date="2021" name="BMC Genomics">
        <title>Telomere-to-telomere genome assembly of asparaginase-producing Trichoderma simmonsii.</title>
        <authorList>
            <person name="Chung D."/>
            <person name="Kwon Y.M."/>
            <person name="Yang Y."/>
        </authorList>
    </citation>
    <scope>NUCLEOTIDE SEQUENCE [LARGE SCALE GENOMIC DNA]</scope>
    <source>
        <strain evidence="9 10">GH-Sj1</strain>
    </source>
</reference>
<evidence type="ECO:0000256" key="5">
    <source>
        <dbReference type="ARBA" id="ARBA00022833"/>
    </source>
</evidence>
<dbReference type="GO" id="GO:0008270">
    <property type="term" value="F:zinc ion binding"/>
    <property type="evidence" value="ECO:0007669"/>
    <property type="project" value="UniProtKB-KW"/>
</dbReference>
<evidence type="ECO:0000256" key="1">
    <source>
        <dbReference type="ARBA" id="ARBA00004123"/>
    </source>
</evidence>
<dbReference type="GO" id="GO:0003677">
    <property type="term" value="F:DNA binding"/>
    <property type="evidence" value="ECO:0007669"/>
    <property type="project" value="UniProtKB-KW"/>
</dbReference>
<evidence type="ECO:0000256" key="6">
    <source>
        <dbReference type="ARBA" id="ARBA00023125"/>
    </source>
</evidence>
<dbReference type="FunFam" id="3.30.160.60:FF:000875">
    <property type="entry name" value="zinc finger protein 236 isoform X7"/>
    <property type="match status" value="1"/>
</dbReference>
<gene>
    <name evidence="9" type="ORF">H0G86_003936</name>
</gene>
<evidence type="ECO:0000313" key="9">
    <source>
        <dbReference type="EMBL" id="QYS96697.1"/>
    </source>
</evidence>
<keyword evidence="2" id="KW-0479">Metal-binding</keyword>
<evidence type="ECO:0000256" key="4">
    <source>
        <dbReference type="ARBA" id="ARBA00022771"/>
    </source>
</evidence>
<evidence type="ECO:0000256" key="2">
    <source>
        <dbReference type="ARBA" id="ARBA00022723"/>
    </source>
</evidence>
<feature type="domain" description="C2H2-type" evidence="8">
    <location>
        <begin position="241"/>
        <end position="261"/>
    </location>
</feature>
<dbReference type="SUPFAM" id="SSF57667">
    <property type="entry name" value="beta-beta-alpha zinc fingers"/>
    <property type="match status" value="2"/>
</dbReference>
<feature type="domain" description="C2H2-type" evidence="8">
    <location>
        <begin position="269"/>
        <end position="289"/>
    </location>
</feature>
<dbReference type="PANTHER" id="PTHR16515:SF66">
    <property type="entry name" value="C2H2-TYPE DOMAIN-CONTAINING PROTEIN"/>
    <property type="match status" value="1"/>
</dbReference>
<keyword evidence="7" id="KW-0539">Nucleus</keyword>
<keyword evidence="6" id="KW-0238">DNA-binding</keyword>
<dbReference type="SMART" id="SM00355">
    <property type="entry name" value="ZnF_C2H2"/>
    <property type="match status" value="4"/>
</dbReference>
<keyword evidence="10" id="KW-1185">Reference proteome</keyword>
<dbReference type="PROSITE" id="PS00028">
    <property type="entry name" value="ZINC_FINGER_C2H2_1"/>
    <property type="match status" value="2"/>
</dbReference>
<accession>A0A8G0L6L6</accession>
<proteinExistence type="predicted"/>
<sequence length="313" mass="35241">MNDKCNKPAVNANVHEPALDLVILIYWMVYHFSRRIQQIKQDMPNASQDQILFKCMLDQWGFPIVPWVGHAFKASLCKLQDHGIAMKCGLLTADGEEFDPLTHIDLDKCTMTIDSWITNTSSVRRLLSNVPICHSHWRVDLALGDTVWVGVSDQTITPIPPSPAFSVSLVPIAPWISGVDNNMAPLSKYEHCRTSFDTAGCLMNHCRLEHGERVDEPANETQDPDAATAYWDTKCGKEFVCSKCDKTFATTGDLNSHKLVHSEDRPYKCNKCDAAFKTPGHLKQHEATHSDDKPYKCNNCDAAFKQKTNLNRH</sequence>
<dbReference type="Gene3D" id="3.30.160.60">
    <property type="entry name" value="Classic Zinc Finger"/>
    <property type="match status" value="3"/>
</dbReference>
<dbReference type="GO" id="GO:0010468">
    <property type="term" value="P:regulation of gene expression"/>
    <property type="evidence" value="ECO:0007669"/>
    <property type="project" value="TreeGrafter"/>
</dbReference>
<dbReference type="AlphaFoldDB" id="A0A8G0L6L6"/>
<dbReference type="Proteomes" id="UP000826661">
    <property type="component" value="Chromosome II"/>
</dbReference>
<dbReference type="Pfam" id="PF00096">
    <property type="entry name" value="zf-C2H2"/>
    <property type="match status" value="3"/>
</dbReference>
<organism evidence="9 10">
    <name type="scientific">Trichoderma simmonsii</name>
    <dbReference type="NCBI Taxonomy" id="1491479"/>
    <lineage>
        <taxon>Eukaryota</taxon>
        <taxon>Fungi</taxon>
        <taxon>Dikarya</taxon>
        <taxon>Ascomycota</taxon>
        <taxon>Pezizomycotina</taxon>
        <taxon>Sordariomycetes</taxon>
        <taxon>Hypocreomycetidae</taxon>
        <taxon>Hypocreales</taxon>
        <taxon>Hypocreaceae</taxon>
        <taxon>Trichoderma</taxon>
    </lineage>
</organism>
<keyword evidence="5" id="KW-0862">Zinc</keyword>
<comment type="subcellular location">
    <subcellularLocation>
        <location evidence="1">Nucleus</location>
    </subcellularLocation>
</comment>
<evidence type="ECO:0000256" key="7">
    <source>
        <dbReference type="ARBA" id="ARBA00023242"/>
    </source>
</evidence>
<protein>
    <recommendedName>
        <fullName evidence="8">C2H2-type domain-containing protein</fullName>
    </recommendedName>
</protein>
<name>A0A8G0L6L6_9HYPO</name>
<dbReference type="EMBL" id="CP075865">
    <property type="protein sequence ID" value="QYS96697.1"/>
    <property type="molecule type" value="Genomic_DNA"/>
</dbReference>
<evidence type="ECO:0000256" key="3">
    <source>
        <dbReference type="ARBA" id="ARBA00022737"/>
    </source>
</evidence>
<dbReference type="InterPro" id="IPR013087">
    <property type="entry name" value="Znf_C2H2_type"/>
</dbReference>
<evidence type="ECO:0000259" key="8">
    <source>
        <dbReference type="PROSITE" id="PS00028"/>
    </source>
</evidence>
<evidence type="ECO:0000313" key="10">
    <source>
        <dbReference type="Proteomes" id="UP000826661"/>
    </source>
</evidence>
<dbReference type="InterPro" id="IPR050331">
    <property type="entry name" value="Zinc_finger"/>
</dbReference>
<dbReference type="FunFam" id="3.30.160.60:FF:000100">
    <property type="entry name" value="Zinc finger 45-like"/>
    <property type="match status" value="1"/>
</dbReference>
<keyword evidence="4" id="KW-0863">Zinc-finger</keyword>
<dbReference type="GO" id="GO:0005634">
    <property type="term" value="C:nucleus"/>
    <property type="evidence" value="ECO:0007669"/>
    <property type="project" value="UniProtKB-SubCell"/>
</dbReference>
<dbReference type="InterPro" id="IPR036236">
    <property type="entry name" value="Znf_C2H2_sf"/>
</dbReference>